<reference evidence="2 3" key="1">
    <citation type="journal article" date="2011" name="Proc. Natl. Acad. Sci. U.S.A.">
        <title>Comparative genomics of xylose-fermenting fungi for enhanced biofuel production.</title>
        <authorList>
            <person name="Wohlbach D.J."/>
            <person name="Kuo A."/>
            <person name="Sato T.K."/>
            <person name="Potts K.M."/>
            <person name="Salamov A.A."/>
            <person name="LaButti K.M."/>
            <person name="Sun H."/>
            <person name="Clum A."/>
            <person name="Pangilinan J.L."/>
            <person name="Lindquist E.A."/>
            <person name="Lucas S."/>
            <person name="Lapidus A."/>
            <person name="Jin M."/>
            <person name="Gunawan C."/>
            <person name="Balan V."/>
            <person name="Dale B.E."/>
            <person name="Jeffries T.W."/>
            <person name="Zinkel R."/>
            <person name="Barry K.W."/>
            <person name="Grigoriev I.V."/>
            <person name="Gasch A.P."/>
        </authorList>
    </citation>
    <scope>NUCLEOTIDE SEQUENCE [LARGE SCALE GENOMIC DNA]</scope>
    <source>
        <strain evidence="3">ATCC 10573 / BCRC 21748 / CBS 615 / JCM 9827 / NBRC 10315 / NRRL Y-1498 / VKM Y-70</strain>
    </source>
</reference>
<organism evidence="3">
    <name type="scientific">Candida tenuis (strain ATCC 10573 / BCRC 21748 / CBS 615 / JCM 9827 / NBRC 10315 / NRRL Y-1498 / VKM Y-70)</name>
    <name type="common">Yeast</name>
    <name type="synonym">Yamadazyma tenuis</name>
    <dbReference type="NCBI Taxonomy" id="590646"/>
    <lineage>
        <taxon>Eukaryota</taxon>
        <taxon>Fungi</taxon>
        <taxon>Dikarya</taxon>
        <taxon>Ascomycota</taxon>
        <taxon>Saccharomycotina</taxon>
        <taxon>Pichiomycetes</taxon>
        <taxon>Debaryomycetaceae</taxon>
        <taxon>Yamadazyma</taxon>
    </lineage>
</organism>
<feature type="region of interest" description="Disordered" evidence="1">
    <location>
        <begin position="26"/>
        <end position="53"/>
    </location>
</feature>
<proteinExistence type="predicted"/>
<feature type="non-terminal residue" evidence="2">
    <location>
        <position position="53"/>
    </location>
</feature>
<evidence type="ECO:0000256" key="1">
    <source>
        <dbReference type="SAM" id="MobiDB-lite"/>
    </source>
</evidence>
<evidence type="ECO:0000313" key="3">
    <source>
        <dbReference type="Proteomes" id="UP000000707"/>
    </source>
</evidence>
<sequence length="53" mass="5757">MSNKNTQNPLKIEEIPENMFMEEVPRSKAVEESSGGGSCAPKYSPGLFGPKTI</sequence>
<name>G3B9Z3_CANTC</name>
<dbReference type="EMBL" id="GL996527">
    <property type="protein sequence ID" value="EGV61359.1"/>
    <property type="molecule type" value="Genomic_DNA"/>
</dbReference>
<protein>
    <submittedName>
        <fullName evidence="2">Uncharacterized protein</fullName>
    </submittedName>
</protein>
<dbReference type="Proteomes" id="UP000000707">
    <property type="component" value="Unassembled WGS sequence"/>
</dbReference>
<dbReference type="HOGENOM" id="CLU_3074147_0_0_1"/>
<dbReference type="AlphaFoldDB" id="G3B9Z3"/>
<gene>
    <name evidence="2" type="ORF">CANTEDRAFT_114823</name>
</gene>
<accession>G3B9Z3</accession>
<evidence type="ECO:0000313" key="2">
    <source>
        <dbReference type="EMBL" id="EGV61359.1"/>
    </source>
</evidence>
<keyword evidence="3" id="KW-1185">Reference proteome</keyword>